<dbReference type="SUPFAM" id="SSF161098">
    <property type="entry name" value="MetI-like"/>
    <property type="match status" value="1"/>
</dbReference>
<accession>A0A344UQW6</accession>
<name>A0A344UQW6_9ACTN</name>
<keyword evidence="5 7" id="KW-1133">Transmembrane helix</keyword>
<dbReference type="InterPro" id="IPR000515">
    <property type="entry name" value="MetI-like"/>
</dbReference>
<evidence type="ECO:0000256" key="8">
    <source>
        <dbReference type="SAM" id="MobiDB-lite"/>
    </source>
</evidence>
<keyword evidence="3" id="KW-1003">Cell membrane</keyword>
<feature type="domain" description="ABC transmembrane type-1" evidence="9">
    <location>
        <begin position="90"/>
        <end position="281"/>
    </location>
</feature>
<dbReference type="Proteomes" id="UP000251995">
    <property type="component" value="Chromosome"/>
</dbReference>
<feature type="transmembrane region" description="Helical" evidence="7">
    <location>
        <begin position="206"/>
        <end position="228"/>
    </location>
</feature>
<keyword evidence="2 7" id="KW-0813">Transport</keyword>
<dbReference type="PANTHER" id="PTHR32243">
    <property type="entry name" value="MALTOSE TRANSPORT SYSTEM PERMEASE-RELATED"/>
    <property type="match status" value="1"/>
</dbReference>
<comment type="similarity">
    <text evidence="7">Belongs to the binding-protein-dependent transport system permease family.</text>
</comment>
<evidence type="ECO:0000256" key="7">
    <source>
        <dbReference type="RuleBase" id="RU363032"/>
    </source>
</evidence>
<keyword evidence="6 7" id="KW-0472">Membrane</keyword>
<gene>
    <name evidence="10" type="primary">ycjP_2</name>
    <name evidence="10" type="ORF">JS278_00471</name>
</gene>
<proteinExistence type="inferred from homology"/>
<evidence type="ECO:0000256" key="5">
    <source>
        <dbReference type="ARBA" id="ARBA00022989"/>
    </source>
</evidence>
<feature type="transmembrane region" description="Helical" evidence="7">
    <location>
        <begin position="30"/>
        <end position="51"/>
    </location>
</feature>
<dbReference type="OrthoDB" id="9794684at2"/>
<dbReference type="InterPro" id="IPR050901">
    <property type="entry name" value="BP-dep_ABC_trans_perm"/>
</dbReference>
<evidence type="ECO:0000256" key="1">
    <source>
        <dbReference type="ARBA" id="ARBA00004651"/>
    </source>
</evidence>
<feature type="transmembrane region" description="Helical" evidence="7">
    <location>
        <begin position="94"/>
        <end position="115"/>
    </location>
</feature>
<sequence length="296" mass="32391">MTSISMTPTNTRANGGRPRNHSAVSNRTRWWWIAGTYTLAGVLVIPIYWLLVTSIRQPAELQAASTLWPRHPFLGGWSDVLTDASFGRNLLNSLLYGVGGVVLGLLFGAGIAYAIARSRARWARITVFAMLILQTFPSVMLALPLFILFSKMGLINNPFAVIIAIGTKTIPFMALMMRPYFADLPKAVEEAAEIDGCTKLGVLRRVVLPLTVPGMVTVSAFNFVTGWGDLLFSYTLLMDEKLQPVSVGLYKFMGQYGVDWNQLMAASVIAAIPTIVVFFTSQRFLVSGTVSGSTNE</sequence>
<dbReference type="AlphaFoldDB" id="A0A344UQW6"/>
<feature type="transmembrane region" description="Helical" evidence="7">
    <location>
        <begin position="127"/>
        <end position="149"/>
    </location>
</feature>
<feature type="compositionally biased region" description="Polar residues" evidence="8">
    <location>
        <begin position="1"/>
        <end position="13"/>
    </location>
</feature>
<keyword evidence="4 7" id="KW-0812">Transmembrane</keyword>
<organism evidence="10 11">
    <name type="scientific">Acidipropionibacterium virtanenii</name>
    <dbReference type="NCBI Taxonomy" id="2057246"/>
    <lineage>
        <taxon>Bacteria</taxon>
        <taxon>Bacillati</taxon>
        <taxon>Actinomycetota</taxon>
        <taxon>Actinomycetes</taxon>
        <taxon>Propionibacteriales</taxon>
        <taxon>Propionibacteriaceae</taxon>
        <taxon>Acidipropionibacterium</taxon>
    </lineage>
</organism>
<dbReference type="GO" id="GO:0005886">
    <property type="term" value="C:plasma membrane"/>
    <property type="evidence" value="ECO:0007669"/>
    <property type="project" value="UniProtKB-SubCell"/>
</dbReference>
<dbReference type="PROSITE" id="PS50928">
    <property type="entry name" value="ABC_TM1"/>
    <property type="match status" value="1"/>
</dbReference>
<evidence type="ECO:0000256" key="2">
    <source>
        <dbReference type="ARBA" id="ARBA00022448"/>
    </source>
</evidence>
<feature type="transmembrane region" description="Helical" evidence="7">
    <location>
        <begin position="260"/>
        <end position="279"/>
    </location>
</feature>
<evidence type="ECO:0000313" key="10">
    <source>
        <dbReference type="EMBL" id="AXE37664.1"/>
    </source>
</evidence>
<dbReference type="PANTHER" id="PTHR32243:SF18">
    <property type="entry name" value="INNER MEMBRANE ABC TRANSPORTER PERMEASE PROTEIN YCJP"/>
    <property type="match status" value="1"/>
</dbReference>
<dbReference type="KEGG" id="acij:JS278_00471"/>
<reference evidence="10 11" key="1">
    <citation type="submission" date="2017-12" db="EMBL/GenBank/DDBJ databases">
        <title>The whole genome sequence of the Acidipropionibacterium virtanenii sp. nov. type strain JS278.</title>
        <authorList>
            <person name="Laine P."/>
            <person name="Deptula P."/>
            <person name="Varmanen P."/>
            <person name="Auvinen P."/>
        </authorList>
    </citation>
    <scope>NUCLEOTIDE SEQUENCE [LARGE SCALE GENOMIC DNA]</scope>
    <source>
        <strain evidence="10 11">JS278</strain>
    </source>
</reference>
<dbReference type="Pfam" id="PF00528">
    <property type="entry name" value="BPD_transp_1"/>
    <property type="match status" value="1"/>
</dbReference>
<dbReference type="InterPro" id="IPR035906">
    <property type="entry name" value="MetI-like_sf"/>
</dbReference>
<evidence type="ECO:0000256" key="3">
    <source>
        <dbReference type="ARBA" id="ARBA00022475"/>
    </source>
</evidence>
<dbReference type="CDD" id="cd06261">
    <property type="entry name" value="TM_PBP2"/>
    <property type="match status" value="1"/>
</dbReference>
<dbReference type="EMBL" id="CP025198">
    <property type="protein sequence ID" value="AXE37664.1"/>
    <property type="molecule type" value="Genomic_DNA"/>
</dbReference>
<dbReference type="Gene3D" id="1.10.3720.10">
    <property type="entry name" value="MetI-like"/>
    <property type="match status" value="1"/>
</dbReference>
<feature type="region of interest" description="Disordered" evidence="8">
    <location>
        <begin position="1"/>
        <end position="22"/>
    </location>
</feature>
<feature type="transmembrane region" description="Helical" evidence="7">
    <location>
        <begin position="155"/>
        <end position="176"/>
    </location>
</feature>
<dbReference type="GO" id="GO:0055085">
    <property type="term" value="P:transmembrane transport"/>
    <property type="evidence" value="ECO:0007669"/>
    <property type="project" value="InterPro"/>
</dbReference>
<evidence type="ECO:0000256" key="6">
    <source>
        <dbReference type="ARBA" id="ARBA00023136"/>
    </source>
</evidence>
<evidence type="ECO:0000313" key="11">
    <source>
        <dbReference type="Proteomes" id="UP000251995"/>
    </source>
</evidence>
<evidence type="ECO:0000259" key="9">
    <source>
        <dbReference type="PROSITE" id="PS50928"/>
    </source>
</evidence>
<comment type="subcellular location">
    <subcellularLocation>
        <location evidence="1 7">Cell membrane</location>
        <topology evidence="1 7">Multi-pass membrane protein</topology>
    </subcellularLocation>
</comment>
<protein>
    <submittedName>
        <fullName evidence="10">Inner membrane ABC transporter permease protein YcjP</fullName>
    </submittedName>
</protein>
<evidence type="ECO:0000256" key="4">
    <source>
        <dbReference type="ARBA" id="ARBA00022692"/>
    </source>
</evidence>
<keyword evidence="11" id="KW-1185">Reference proteome</keyword>